<dbReference type="AlphaFoldDB" id="A0A6F8YZ28"/>
<dbReference type="Pfam" id="PF12867">
    <property type="entry name" value="DinB_2"/>
    <property type="match status" value="1"/>
</dbReference>
<keyword evidence="3" id="KW-1185">Reference proteome</keyword>
<dbReference type="InterPro" id="IPR024775">
    <property type="entry name" value="DinB-like"/>
</dbReference>
<evidence type="ECO:0000259" key="1">
    <source>
        <dbReference type="Pfam" id="PF12867"/>
    </source>
</evidence>
<dbReference type="RefSeq" id="WP_173164303.1">
    <property type="nucleotide sequence ID" value="NZ_AP022871.1"/>
</dbReference>
<protein>
    <recommendedName>
        <fullName evidence="1">DinB-like domain-containing protein</fullName>
    </recommendedName>
</protein>
<dbReference type="NCBIfam" id="NF047843">
    <property type="entry name" value="MST_Rv0443"/>
    <property type="match status" value="1"/>
</dbReference>
<accession>A0A6F8YZ28</accession>
<dbReference type="KEGG" id="psuu:Psuf_086520"/>
<evidence type="ECO:0000313" key="3">
    <source>
        <dbReference type="Proteomes" id="UP000503011"/>
    </source>
</evidence>
<organism evidence="2 3">
    <name type="scientific">Phytohabitans suffuscus</name>
    <dbReference type="NCBI Taxonomy" id="624315"/>
    <lineage>
        <taxon>Bacteria</taxon>
        <taxon>Bacillati</taxon>
        <taxon>Actinomycetota</taxon>
        <taxon>Actinomycetes</taxon>
        <taxon>Micromonosporales</taxon>
        <taxon>Micromonosporaceae</taxon>
    </lineage>
</organism>
<dbReference type="InterPro" id="IPR034660">
    <property type="entry name" value="DinB/YfiT-like"/>
</dbReference>
<name>A0A6F8YZ28_9ACTN</name>
<gene>
    <name evidence="2" type="ORF">Psuf_086520</name>
</gene>
<reference evidence="2 3" key="1">
    <citation type="submission" date="2020-03" db="EMBL/GenBank/DDBJ databases">
        <title>Whole genome shotgun sequence of Phytohabitans suffuscus NBRC 105367.</title>
        <authorList>
            <person name="Komaki H."/>
            <person name="Tamura T."/>
        </authorList>
    </citation>
    <scope>NUCLEOTIDE SEQUENCE [LARGE SCALE GENOMIC DNA]</scope>
    <source>
        <strain evidence="2 3">NBRC 105367</strain>
    </source>
</reference>
<reference evidence="2 3" key="2">
    <citation type="submission" date="2020-03" db="EMBL/GenBank/DDBJ databases">
        <authorList>
            <person name="Ichikawa N."/>
            <person name="Kimura A."/>
            <person name="Kitahashi Y."/>
            <person name="Uohara A."/>
        </authorList>
    </citation>
    <scope>NUCLEOTIDE SEQUENCE [LARGE SCALE GENOMIC DNA]</scope>
    <source>
        <strain evidence="2 3">NBRC 105367</strain>
    </source>
</reference>
<dbReference type="Gene3D" id="1.20.120.450">
    <property type="entry name" value="dinb family like domain"/>
    <property type="match status" value="1"/>
</dbReference>
<evidence type="ECO:0000313" key="2">
    <source>
        <dbReference type="EMBL" id="BCB91339.1"/>
    </source>
</evidence>
<dbReference type="SUPFAM" id="SSF109854">
    <property type="entry name" value="DinB/YfiT-like putative metalloenzymes"/>
    <property type="match status" value="1"/>
</dbReference>
<dbReference type="Proteomes" id="UP000503011">
    <property type="component" value="Chromosome"/>
</dbReference>
<feature type="domain" description="DinB-like" evidence="1">
    <location>
        <begin position="10"/>
        <end position="159"/>
    </location>
</feature>
<proteinExistence type="predicted"/>
<sequence length="169" mass="18559">MDAREVLAEAFDRLPDLVRSAVEGLTPEELHWVPAPGANSVGWLVWHLTRIQDDHVADLLGEPQIWARDGWAARFGLTPAAGDTGYGHSADQVDQVRPDSGEALIGYFDAVAARTSEFLRGLNAKDLDRVVDERWDPPVTLGVRLISVLNDDDQHVGQAAYVRGLVKAR</sequence>
<dbReference type="EMBL" id="AP022871">
    <property type="protein sequence ID" value="BCB91339.1"/>
    <property type="molecule type" value="Genomic_DNA"/>
</dbReference>